<evidence type="ECO:0000256" key="2">
    <source>
        <dbReference type="SAM" id="Phobius"/>
    </source>
</evidence>
<dbReference type="Pfam" id="PF06687">
    <property type="entry name" value="SUR7"/>
    <property type="match status" value="1"/>
</dbReference>
<feature type="region of interest" description="Disordered" evidence="1">
    <location>
        <begin position="223"/>
        <end position="248"/>
    </location>
</feature>
<dbReference type="RefSeq" id="XP_003681037.1">
    <property type="nucleotide sequence ID" value="XM_003680989.1"/>
</dbReference>
<keyword evidence="2" id="KW-1133">Transmembrane helix</keyword>
<dbReference type="AlphaFoldDB" id="G8ZT82"/>
<dbReference type="PROSITE" id="PS51257">
    <property type="entry name" value="PROKAR_LIPOPROTEIN"/>
    <property type="match status" value="1"/>
</dbReference>
<organism evidence="3 4">
    <name type="scientific">Torulaspora delbrueckii</name>
    <name type="common">Yeast</name>
    <name type="synonym">Candida colliculosa</name>
    <dbReference type="NCBI Taxonomy" id="4950"/>
    <lineage>
        <taxon>Eukaryota</taxon>
        <taxon>Fungi</taxon>
        <taxon>Dikarya</taxon>
        <taxon>Ascomycota</taxon>
        <taxon>Saccharomycotina</taxon>
        <taxon>Saccharomycetes</taxon>
        <taxon>Saccharomycetales</taxon>
        <taxon>Saccharomycetaceae</taxon>
        <taxon>Torulaspora</taxon>
    </lineage>
</organism>
<dbReference type="GO" id="GO:0005886">
    <property type="term" value="C:plasma membrane"/>
    <property type="evidence" value="ECO:0007669"/>
    <property type="project" value="EnsemblFungi"/>
</dbReference>
<dbReference type="InParanoid" id="G8ZT82"/>
<evidence type="ECO:0008006" key="5">
    <source>
        <dbReference type="Google" id="ProtNLM"/>
    </source>
</evidence>
<dbReference type="OrthoDB" id="2354757at2759"/>
<accession>G8ZT82</accession>
<dbReference type="GO" id="GO:0032153">
    <property type="term" value="C:cell division site"/>
    <property type="evidence" value="ECO:0007669"/>
    <property type="project" value="TreeGrafter"/>
</dbReference>
<feature type="transmembrane region" description="Helical" evidence="2">
    <location>
        <begin position="124"/>
        <end position="153"/>
    </location>
</feature>
<dbReference type="EMBL" id="HE616745">
    <property type="protein sequence ID" value="CCE91826.1"/>
    <property type="molecule type" value="Genomic_DNA"/>
</dbReference>
<feature type="region of interest" description="Disordered" evidence="1">
    <location>
        <begin position="458"/>
        <end position="479"/>
    </location>
</feature>
<dbReference type="STRING" id="1076872.G8ZT82"/>
<dbReference type="GeneID" id="11503646"/>
<dbReference type="Proteomes" id="UP000005627">
    <property type="component" value="Chromosome 4"/>
</dbReference>
<feature type="transmembrane region" description="Helical" evidence="2">
    <location>
        <begin position="91"/>
        <end position="118"/>
    </location>
</feature>
<proteinExistence type="predicted"/>
<evidence type="ECO:0000313" key="3">
    <source>
        <dbReference type="EMBL" id="CCE91826.1"/>
    </source>
</evidence>
<dbReference type="InterPro" id="IPR009571">
    <property type="entry name" value="SUR7/Rim9-like_fungi"/>
</dbReference>
<dbReference type="HOGENOM" id="CLU_026237_0_0_1"/>
<dbReference type="eggNOG" id="ENOG502RYG1">
    <property type="taxonomic scope" value="Eukaryota"/>
</dbReference>
<dbReference type="GO" id="GO:0000328">
    <property type="term" value="C:fungal-type vacuole lumen"/>
    <property type="evidence" value="ECO:0007669"/>
    <property type="project" value="EnsemblFungi"/>
</dbReference>
<dbReference type="PANTHER" id="PTHR28013">
    <property type="entry name" value="PROTEIN DCV1-RELATED"/>
    <property type="match status" value="1"/>
</dbReference>
<dbReference type="PANTHER" id="PTHR28013:SF8">
    <property type="entry name" value="AEL027WP"/>
    <property type="match status" value="1"/>
</dbReference>
<dbReference type="InterPro" id="IPR051380">
    <property type="entry name" value="pH-response_reg_palI/RIM9"/>
</dbReference>
<protein>
    <recommendedName>
        <fullName evidence="5">PH-response regulator protein palI/RIM9</fullName>
    </recommendedName>
</protein>
<gene>
    <name evidence="3" type="primary">TDEL0D02420</name>
    <name evidence="3" type="ORF">TDEL_0D02420</name>
</gene>
<evidence type="ECO:0000256" key="1">
    <source>
        <dbReference type="SAM" id="MobiDB-lite"/>
    </source>
</evidence>
<dbReference type="FunCoup" id="G8ZT82">
    <property type="interactions" value="1"/>
</dbReference>
<keyword evidence="2" id="KW-0472">Membrane</keyword>
<dbReference type="GO" id="GO:0035838">
    <property type="term" value="C:growing cell tip"/>
    <property type="evidence" value="ECO:0007669"/>
    <property type="project" value="TreeGrafter"/>
</dbReference>
<keyword evidence="4" id="KW-1185">Reference proteome</keyword>
<keyword evidence="2" id="KW-0812">Transmembrane</keyword>
<sequence>MLPSARAVFSVVCAFQFASVALLIIACVTAPTFRQIGLSKHAGTTYGVFGYCQDNDGCSKASAFYRPFEVGSSDEGDWTISHNGRGTLGKILIVTPIAAGLTFLGFLSTVISFVGALVSGSTNAFLFALNLTMTVIGFLASALVCVIVFLLFYPNVTWCSWNLIPAAALLLITIPLVFVAHSSARSSDEEDEELDDDLTGIIQHDEADEFVFESPKDAGFYKEVSNPSGSLSEKPLMNDPYTNYESKKEESVVKISSGTTDQSTSHDLNDFEQESNSHTAFSAINDNNNNPTLTRPGVSLSMASSEYSSNYAQNQFGKAPRGVLEDIIKDSISKDDLPESHIQTVSDNGSDFTSISQRATRQQAMPPLHQQHQHQQQQRAYPTVRSAGPDPTEMLLQNNPNFLHTNARRMQPQQPYYPQQYPPRAPNHYGGNQPPVQPMSQGGFSSTHYKPAYKKKVGARNNMIPPASAITDGNPYQFR</sequence>
<dbReference type="KEGG" id="tdl:TDEL_0D02420"/>
<feature type="transmembrane region" description="Helical" evidence="2">
    <location>
        <begin position="6"/>
        <end position="30"/>
    </location>
</feature>
<name>G8ZT82_TORDE</name>
<reference evidence="3 4" key="1">
    <citation type="journal article" date="2011" name="Proc. Natl. Acad. Sci. U.S.A.">
        <title>Evolutionary erosion of yeast sex chromosomes by mating-type switching accidents.</title>
        <authorList>
            <person name="Gordon J.L."/>
            <person name="Armisen D."/>
            <person name="Proux-Wera E."/>
            <person name="Oheigeartaigh S.S."/>
            <person name="Byrne K.P."/>
            <person name="Wolfe K.H."/>
        </authorList>
    </citation>
    <scope>NUCLEOTIDE SEQUENCE [LARGE SCALE GENOMIC DNA]</scope>
    <source>
        <strain evidence="4">ATCC 10662 / CBS 1146 / NBRC 0425 / NCYC 2629 / NRRL Y-866</strain>
    </source>
</reference>
<evidence type="ECO:0000313" key="4">
    <source>
        <dbReference type="Proteomes" id="UP000005627"/>
    </source>
</evidence>
<feature type="transmembrane region" description="Helical" evidence="2">
    <location>
        <begin position="160"/>
        <end position="180"/>
    </location>
</feature>